<protein>
    <submittedName>
        <fullName evidence="1">11024_t:CDS:1</fullName>
    </submittedName>
</protein>
<name>A0ABN7WS33_GIGMA</name>
<keyword evidence="2" id="KW-1185">Reference proteome</keyword>
<organism evidence="1 2">
    <name type="scientific">Gigaspora margarita</name>
    <dbReference type="NCBI Taxonomy" id="4874"/>
    <lineage>
        <taxon>Eukaryota</taxon>
        <taxon>Fungi</taxon>
        <taxon>Fungi incertae sedis</taxon>
        <taxon>Mucoromycota</taxon>
        <taxon>Glomeromycotina</taxon>
        <taxon>Glomeromycetes</taxon>
        <taxon>Diversisporales</taxon>
        <taxon>Gigasporaceae</taxon>
        <taxon>Gigaspora</taxon>
    </lineage>
</organism>
<evidence type="ECO:0000313" key="1">
    <source>
        <dbReference type="EMBL" id="CAG8838922.1"/>
    </source>
</evidence>
<dbReference type="Proteomes" id="UP000789901">
    <property type="component" value="Unassembled WGS sequence"/>
</dbReference>
<reference evidence="1 2" key="1">
    <citation type="submission" date="2021-06" db="EMBL/GenBank/DDBJ databases">
        <authorList>
            <person name="Kallberg Y."/>
            <person name="Tangrot J."/>
            <person name="Rosling A."/>
        </authorList>
    </citation>
    <scope>NUCLEOTIDE SEQUENCE [LARGE SCALE GENOMIC DNA]</scope>
    <source>
        <strain evidence="1 2">120-4 pot B 10/14</strain>
    </source>
</reference>
<feature type="non-terminal residue" evidence="1">
    <location>
        <position position="62"/>
    </location>
</feature>
<sequence>SKARDAKLNARIMELEWSAKENEKQFAKLGQKQNNTVNKLENDINISDLISEFSLEAISTRS</sequence>
<dbReference type="EMBL" id="CAJVQB010059308">
    <property type="protein sequence ID" value="CAG8838922.1"/>
    <property type="molecule type" value="Genomic_DNA"/>
</dbReference>
<feature type="non-terminal residue" evidence="1">
    <location>
        <position position="1"/>
    </location>
</feature>
<comment type="caution">
    <text evidence="1">The sequence shown here is derived from an EMBL/GenBank/DDBJ whole genome shotgun (WGS) entry which is preliminary data.</text>
</comment>
<evidence type="ECO:0000313" key="2">
    <source>
        <dbReference type="Proteomes" id="UP000789901"/>
    </source>
</evidence>
<gene>
    <name evidence="1" type="ORF">GMARGA_LOCUS34216</name>
</gene>
<accession>A0ABN7WS33</accession>
<proteinExistence type="predicted"/>